<dbReference type="PROSITE" id="PS51257">
    <property type="entry name" value="PROKAR_LIPOPROTEIN"/>
    <property type="match status" value="1"/>
</dbReference>
<name>A0ABU5P7W6_9PSED</name>
<keyword evidence="3" id="KW-1185">Reference proteome</keyword>
<dbReference type="RefSeq" id="WP_322948868.1">
    <property type="nucleotide sequence ID" value="NZ_JAYEET010000024.1"/>
</dbReference>
<evidence type="ECO:0000256" key="1">
    <source>
        <dbReference type="SAM" id="SignalP"/>
    </source>
</evidence>
<feature type="chain" id="PRO_5045804873" evidence="1">
    <location>
        <begin position="23"/>
        <end position="69"/>
    </location>
</feature>
<accession>A0ABU5P7W6</accession>
<sequence length="69" mass="7299">MKSLQLLAALTAIVILAGCTTAGPYVTNISSDGRNGLNIEKCAVKMNAFMGTVSTTDCTSQNIRLTQNY</sequence>
<dbReference type="Proteomes" id="UP001292571">
    <property type="component" value="Unassembled WGS sequence"/>
</dbReference>
<organism evidence="2 3">
    <name type="scientific">Pseudomonas spirodelae</name>
    <dbReference type="NCBI Taxonomy" id="3101751"/>
    <lineage>
        <taxon>Bacteria</taxon>
        <taxon>Pseudomonadati</taxon>
        <taxon>Pseudomonadota</taxon>
        <taxon>Gammaproteobacteria</taxon>
        <taxon>Pseudomonadales</taxon>
        <taxon>Pseudomonadaceae</taxon>
        <taxon>Pseudomonas</taxon>
    </lineage>
</organism>
<reference evidence="2 3" key="1">
    <citation type="submission" date="2023-12" db="EMBL/GenBank/DDBJ databases">
        <title>Pseudomonas sp. T5W1.</title>
        <authorList>
            <person name="Maltman C."/>
        </authorList>
    </citation>
    <scope>NUCLEOTIDE SEQUENCE [LARGE SCALE GENOMIC DNA]</scope>
    <source>
        <strain evidence="2 3">T5W1</strain>
    </source>
</reference>
<comment type="caution">
    <text evidence="2">The sequence shown here is derived from an EMBL/GenBank/DDBJ whole genome shotgun (WGS) entry which is preliminary data.</text>
</comment>
<evidence type="ECO:0000313" key="2">
    <source>
        <dbReference type="EMBL" id="MEA1605757.1"/>
    </source>
</evidence>
<proteinExistence type="predicted"/>
<dbReference type="EMBL" id="JAYEET010000024">
    <property type="protein sequence ID" value="MEA1605757.1"/>
    <property type="molecule type" value="Genomic_DNA"/>
</dbReference>
<protein>
    <submittedName>
        <fullName evidence="2">Uncharacterized protein</fullName>
    </submittedName>
</protein>
<keyword evidence="1" id="KW-0732">Signal</keyword>
<gene>
    <name evidence="2" type="ORF">SOP97_08005</name>
</gene>
<evidence type="ECO:0000313" key="3">
    <source>
        <dbReference type="Proteomes" id="UP001292571"/>
    </source>
</evidence>
<feature type="signal peptide" evidence="1">
    <location>
        <begin position="1"/>
        <end position="22"/>
    </location>
</feature>